<dbReference type="AlphaFoldDB" id="A0A8K0JJK7"/>
<dbReference type="InterPro" id="IPR048369">
    <property type="entry name" value="COG6_C"/>
</dbReference>
<keyword evidence="5 10" id="KW-0653">Protein transport</keyword>
<dbReference type="PANTHER" id="PTHR21506:SF0">
    <property type="entry name" value="CONSERVED OLIGOMERIC GOLGI COMPLEX SUBUNIT 6"/>
    <property type="match status" value="1"/>
</dbReference>
<keyword evidence="7 10" id="KW-0472">Membrane</keyword>
<evidence type="ECO:0000259" key="12">
    <source>
        <dbReference type="Pfam" id="PF06419"/>
    </source>
</evidence>
<evidence type="ECO:0000256" key="3">
    <source>
        <dbReference type="ARBA" id="ARBA00020973"/>
    </source>
</evidence>
<dbReference type="Pfam" id="PF06419">
    <property type="entry name" value="COG6_N"/>
    <property type="match status" value="1"/>
</dbReference>
<evidence type="ECO:0000256" key="9">
    <source>
        <dbReference type="ARBA" id="ARBA00043873"/>
    </source>
</evidence>
<evidence type="ECO:0000256" key="11">
    <source>
        <dbReference type="SAM" id="MobiDB-lite"/>
    </source>
</evidence>
<dbReference type="PANTHER" id="PTHR21506">
    <property type="entry name" value="COMPONENT OF OLIGOMERIC GOLGI COMPLEX 6"/>
    <property type="match status" value="1"/>
</dbReference>
<dbReference type="GO" id="GO:0015031">
    <property type="term" value="P:protein transport"/>
    <property type="evidence" value="ECO:0007669"/>
    <property type="project" value="UniProtKB-KW"/>
</dbReference>
<dbReference type="SMART" id="SM01087">
    <property type="entry name" value="COG6"/>
    <property type="match status" value="1"/>
</dbReference>
<feature type="region of interest" description="Disordered" evidence="11">
    <location>
        <begin position="1"/>
        <end position="27"/>
    </location>
</feature>
<comment type="similarity">
    <text evidence="2 10">Belongs to the COG6 family.</text>
</comment>
<evidence type="ECO:0000256" key="10">
    <source>
        <dbReference type="RuleBase" id="RU365075"/>
    </source>
</evidence>
<evidence type="ECO:0000256" key="4">
    <source>
        <dbReference type="ARBA" id="ARBA00022448"/>
    </source>
</evidence>
<feature type="region of interest" description="Disordered" evidence="11">
    <location>
        <begin position="271"/>
        <end position="290"/>
    </location>
</feature>
<evidence type="ECO:0000313" key="14">
    <source>
        <dbReference type="EMBL" id="KAG7531539.1"/>
    </source>
</evidence>
<dbReference type="GO" id="GO:0006891">
    <property type="term" value="P:intra-Golgi vesicle-mediated transport"/>
    <property type="evidence" value="ECO:0007669"/>
    <property type="project" value="UniProtKB-UniRule"/>
</dbReference>
<feature type="domain" description="Conserved oligomeric complex COG6 N-terminal" evidence="12">
    <location>
        <begin position="128"/>
        <end position="232"/>
    </location>
</feature>
<keyword evidence="4 10" id="KW-0813">Transport</keyword>
<name>A0A8K0JJK7_9TREE</name>
<evidence type="ECO:0000256" key="7">
    <source>
        <dbReference type="ARBA" id="ARBA00023136"/>
    </source>
</evidence>
<sequence length="801" mass="89539">MSIQSPPPAPSDSLPLPNGNAQTTRNNPIALRLYKITARTTLDQPTQEALQILSEKYCQIPNSRDGAEAGPSRTNGYWLANGQEDEWDEHSSDSSDDEKETRANEEANRRREKRAMRSLLRDADPDAATRARKNFKKDVEGELAKGSMKFLTAFGKVDEKLQVLRGYLDEMQTRCSSIQAELDSANKGTQSLLERAKGLQDQQASTQMRSELSNLFLKHFTLTPEETDVLNSKDVTINEKLFQAMDRVKKIREDCAGLFVVAGVGAGSAENGVGVDRENEDGQEGDGVEGRDPALAAKEIMSLASSQQDLAFDRIHRYCCFEFRKFTKDTQLEVSRVLREAVRRLRSRESLLDDAIQILTSIRQASILQSFLDALTRGGPDGFPRPIELHAHDPTRYIGDMLAWVHQATAGENEFLDGLFDVDKGKRRMVGQAREFGNAKSDLTQEGVEVDPEEVEQRARVDLSRSCLDKNLEGLSRPLKIRIQDTVNSQEGVIMAYKIANLVQFYLVTMQRTIGEEAILTVTLAEIHNIAHKAFLNTLEAQGRSLLRFLHAPENNLAPPNALRESSHVLLEIMSVYDTSLVDDVDRESDFAKILKAAADPLMEMCRQMIEMKRGSGQWEKDIFLINCSMYLQHVLEAYSFTSARRKELQEQIETWEGSLLEQHYRNLLKQSGLTGVVDALKTRDQAQGDITPLSRSPAADSRAITLAVKSLEGFLTSVDVLTSARLALLTSPRIATEIHRGALERLAGDYEKLHDAVMDKANKYEFPSTLMNRSPEEVYVLLGMEAPEQAMGSPAPIHLV</sequence>
<evidence type="ECO:0000256" key="6">
    <source>
        <dbReference type="ARBA" id="ARBA00023034"/>
    </source>
</evidence>
<dbReference type="Pfam" id="PF20653">
    <property type="entry name" value="COG6_C"/>
    <property type="match status" value="1"/>
</dbReference>
<protein>
    <recommendedName>
        <fullName evidence="3 10">Conserved oligomeric Golgi complex subunit 6</fullName>
        <shortName evidence="10">COG complex subunit 6</shortName>
    </recommendedName>
    <alternativeName>
        <fullName evidence="8 10">Component of oligomeric Golgi complex 6</fullName>
    </alternativeName>
</protein>
<dbReference type="OrthoDB" id="272987at2759"/>
<dbReference type="Proteomes" id="UP000812966">
    <property type="component" value="Unassembled WGS sequence"/>
</dbReference>
<dbReference type="InterPro" id="IPR048368">
    <property type="entry name" value="COG6_N"/>
</dbReference>
<comment type="caution">
    <text evidence="14">The sequence shown here is derived from an EMBL/GenBank/DDBJ whole genome shotgun (WGS) entry which is preliminary data.</text>
</comment>
<comment type="function">
    <text evidence="9">Acts as a component of the peripheral membrane COG complex that is involved in intra-Golgi protein trafficking. COG is located at the cis-Golgi, and regulates tethering of retrograde intra-Golgi vesicles and possibly a number of other membrane trafficking events.</text>
</comment>
<gene>
    <name evidence="14" type="ORF">FFLO_04279</name>
</gene>
<reference evidence="14" key="1">
    <citation type="submission" date="2020-04" db="EMBL/GenBank/DDBJ databases">
        <title>Analysis of mating type loci in Filobasidium floriforme.</title>
        <authorList>
            <person name="Nowrousian M."/>
        </authorList>
    </citation>
    <scope>NUCLEOTIDE SEQUENCE</scope>
    <source>
        <strain evidence="14">CBS 6242</strain>
    </source>
</reference>
<dbReference type="EMBL" id="JABELV010000088">
    <property type="protein sequence ID" value="KAG7531539.1"/>
    <property type="molecule type" value="Genomic_DNA"/>
</dbReference>
<dbReference type="GO" id="GO:0000139">
    <property type="term" value="C:Golgi membrane"/>
    <property type="evidence" value="ECO:0007669"/>
    <property type="project" value="UniProtKB-SubCell"/>
</dbReference>
<feature type="compositionally biased region" description="Pro residues" evidence="11">
    <location>
        <begin position="1"/>
        <end position="10"/>
    </location>
</feature>
<keyword evidence="6 10" id="KW-0333">Golgi apparatus</keyword>
<proteinExistence type="inferred from homology"/>
<evidence type="ECO:0000259" key="13">
    <source>
        <dbReference type="Pfam" id="PF20653"/>
    </source>
</evidence>
<feature type="domain" description="Conserved Oligomeric Golgi complex subunit 6 C-terminal" evidence="13">
    <location>
        <begin position="296"/>
        <end position="783"/>
    </location>
</feature>
<dbReference type="InterPro" id="IPR010490">
    <property type="entry name" value="COG6"/>
</dbReference>
<feature type="compositionally biased region" description="Acidic residues" evidence="11">
    <location>
        <begin position="278"/>
        <end position="287"/>
    </location>
</feature>
<comment type="function">
    <text evidence="10">Acts as component of the peripheral membrane COG complex that is involved in intra-Golgi protein trafficking. COG is located at the cis-Golgi, and regulates tethering of retrograde intra-Golgi vesicles and possibly a number of other membrane trafficking events.</text>
</comment>
<feature type="compositionally biased region" description="Basic and acidic residues" evidence="11">
    <location>
        <begin position="89"/>
        <end position="109"/>
    </location>
</feature>
<keyword evidence="15" id="KW-1185">Reference proteome</keyword>
<organism evidence="14 15">
    <name type="scientific">Filobasidium floriforme</name>
    <dbReference type="NCBI Taxonomy" id="5210"/>
    <lineage>
        <taxon>Eukaryota</taxon>
        <taxon>Fungi</taxon>
        <taxon>Dikarya</taxon>
        <taxon>Basidiomycota</taxon>
        <taxon>Agaricomycotina</taxon>
        <taxon>Tremellomycetes</taxon>
        <taxon>Filobasidiales</taxon>
        <taxon>Filobasidiaceae</taxon>
        <taxon>Filobasidium</taxon>
    </lineage>
</organism>
<comment type="subcellular location">
    <subcellularLocation>
        <location evidence="1 10">Golgi apparatus membrane</location>
        <topology evidence="1 10">Peripheral membrane protein</topology>
    </subcellularLocation>
</comment>
<evidence type="ECO:0000313" key="15">
    <source>
        <dbReference type="Proteomes" id="UP000812966"/>
    </source>
</evidence>
<accession>A0A8K0JJK7</accession>
<evidence type="ECO:0000256" key="8">
    <source>
        <dbReference type="ARBA" id="ARBA00031348"/>
    </source>
</evidence>
<comment type="subunit">
    <text evidence="10">Component of the conserved oligomeric Golgi complex.</text>
</comment>
<evidence type="ECO:0000256" key="1">
    <source>
        <dbReference type="ARBA" id="ARBA00004395"/>
    </source>
</evidence>
<evidence type="ECO:0000256" key="5">
    <source>
        <dbReference type="ARBA" id="ARBA00022927"/>
    </source>
</evidence>
<feature type="region of interest" description="Disordered" evidence="11">
    <location>
        <begin position="85"/>
        <end position="117"/>
    </location>
</feature>
<evidence type="ECO:0000256" key="2">
    <source>
        <dbReference type="ARBA" id="ARBA00011023"/>
    </source>
</evidence>
<dbReference type="GO" id="GO:0017119">
    <property type="term" value="C:Golgi transport complex"/>
    <property type="evidence" value="ECO:0007669"/>
    <property type="project" value="UniProtKB-UniRule"/>
</dbReference>